<evidence type="ECO:0000313" key="2">
    <source>
        <dbReference type="EMBL" id="KZP11557.1"/>
    </source>
</evidence>
<evidence type="ECO:0000313" key="3">
    <source>
        <dbReference type="Proteomes" id="UP000076532"/>
    </source>
</evidence>
<dbReference type="InterPro" id="IPR022024">
    <property type="entry name" value="DUF3602"/>
</dbReference>
<feature type="region of interest" description="Disordered" evidence="1">
    <location>
        <begin position="54"/>
        <end position="126"/>
    </location>
</feature>
<gene>
    <name evidence="2" type="ORF">FIBSPDRAFT_184301</name>
</gene>
<dbReference type="AlphaFoldDB" id="A0A166AFM6"/>
<dbReference type="PANTHER" id="PTHR34693:SF1">
    <property type="entry name" value="PROTEIN PAR32"/>
    <property type="match status" value="1"/>
</dbReference>
<name>A0A166AFM6_9AGAM</name>
<dbReference type="PANTHER" id="PTHR34693">
    <property type="entry name" value="PROTEIN PAR32"/>
    <property type="match status" value="1"/>
</dbReference>
<sequence>MDSTVKTLANRFNGARARIWNALGGATHIAVVVDELEEEERRMSAETLVDAPGLGRTYHEDIPPSTAAVKTPGQISTGRGGSGNFMVPQSRLSINDSPDRFANRKVPPKVLSTGRGGAGNIRSTIPPSGTAFDSVYPMVGTCEADKGGEYDREVLAKHRDRQMRSTNRSCGRGGAGNISHAAAQHT</sequence>
<dbReference type="OrthoDB" id="2537432at2759"/>
<dbReference type="Pfam" id="PF12223">
    <property type="entry name" value="DUF3602"/>
    <property type="match status" value="1"/>
</dbReference>
<dbReference type="EMBL" id="KV417661">
    <property type="protein sequence ID" value="KZP11557.1"/>
    <property type="molecule type" value="Genomic_DNA"/>
</dbReference>
<keyword evidence="3" id="KW-1185">Reference proteome</keyword>
<reference evidence="2 3" key="1">
    <citation type="journal article" date="2016" name="Mol. Biol. Evol.">
        <title>Comparative Genomics of Early-Diverging Mushroom-Forming Fungi Provides Insights into the Origins of Lignocellulose Decay Capabilities.</title>
        <authorList>
            <person name="Nagy L.G."/>
            <person name="Riley R."/>
            <person name="Tritt A."/>
            <person name="Adam C."/>
            <person name="Daum C."/>
            <person name="Floudas D."/>
            <person name="Sun H."/>
            <person name="Yadav J.S."/>
            <person name="Pangilinan J."/>
            <person name="Larsson K.H."/>
            <person name="Matsuura K."/>
            <person name="Barry K."/>
            <person name="Labutti K."/>
            <person name="Kuo R."/>
            <person name="Ohm R.A."/>
            <person name="Bhattacharya S.S."/>
            <person name="Shirouzu T."/>
            <person name="Yoshinaga Y."/>
            <person name="Martin F.M."/>
            <person name="Grigoriev I.V."/>
            <person name="Hibbett D.S."/>
        </authorList>
    </citation>
    <scope>NUCLEOTIDE SEQUENCE [LARGE SCALE GENOMIC DNA]</scope>
    <source>
        <strain evidence="2 3">CBS 109695</strain>
    </source>
</reference>
<accession>A0A166AFM6</accession>
<proteinExistence type="predicted"/>
<evidence type="ECO:0000256" key="1">
    <source>
        <dbReference type="SAM" id="MobiDB-lite"/>
    </source>
</evidence>
<protein>
    <submittedName>
        <fullName evidence="2">Uncharacterized protein</fullName>
    </submittedName>
</protein>
<dbReference type="InterPro" id="IPR053203">
    <property type="entry name" value="Cisplatin_resist-associated"/>
</dbReference>
<feature type="region of interest" description="Disordered" evidence="1">
    <location>
        <begin position="159"/>
        <end position="186"/>
    </location>
</feature>
<organism evidence="2 3">
    <name type="scientific">Athelia psychrophila</name>
    <dbReference type="NCBI Taxonomy" id="1759441"/>
    <lineage>
        <taxon>Eukaryota</taxon>
        <taxon>Fungi</taxon>
        <taxon>Dikarya</taxon>
        <taxon>Basidiomycota</taxon>
        <taxon>Agaricomycotina</taxon>
        <taxon>Agaricomycetes</taxon>
        <taxon>Agaricomycetidae</taxon>
        <taxon>Atheliales</taxon>
        <taxon>Atheliaceae</taxon>
        <taxon>Athelia</taxon>
    </lineage>
</organism>
<dbReference type="Proteomes" id="UP000076532">
    <property type="component" value="Unassembled WGS sequence"/>
</dbReference>